<keyword evidence="3" id="KW-1185">Reference proteome</keyword>
<dbReference type="AlphaFoldDB" id="A0A8B7CDZ4"/>
<dbReference type="PROSITE" id="PS50858">
    <property type="entry name" value="BSD"/>
    <property type="match status" value="1"/>
</dbReference>
<organism evidence="3 4">
    <name type="scientific">Phoenix dactylifera</name>
    <name type="common">Date palm</name>
    <dbReference type="NCBI Taxonomy" id="42345"/>
    <lineage>
        <taxon>Eukaryota</taxon>
        <taxon>Viridiplantae</taxon>
        <taxon>Streptophyta</taxon>
        <taxon>Embryophyta</taxon>
        <taxon>Tracheophyta</taxon>
        <taxon>Spermatophyta</taxon>
        <taxon>Magnoliopsida</taxon>
        <taxon>Liliopsida</taxon>
        <taxon>Arecaceae</taxon>
        <taxon>Coryphoideae</taxon>
        <taxon>Phoeniceae</taxon>
        <taxon>Phoenix</taxon>
    </lineage>
</organism>
<gene>
    <name evidence="4" type="primary">LOC103712287</name>
</gene>
<feature type="domain" description="BSD" evidence="2">
    <location>
        <begin position="221"/>
        <end position="273"/>
    </location>
</feature>
<feature type="region of interest" description="Disordered" evidence="1">
    <location>
        <begin position="1"/>
        <end position="61"/>
    </location>
</feature>
<dbReference type="Pfam" id="PF03909">
    <property type="entry name" value="BSD"/>
    <property type="match status" value="1"/>
</dbReference>
<feature type="compositionally biased region" description="Pro residues" evidence="1">
    <location>
        <begin position="78"/>
        <end position="92"/>
    </location>
</feature>
<proteinExistence type="predicted"/>
<sequence>MSWLARSLVRSLSANHGDGDGDDEERRKEKTESPSKEAESDEDRPMEPGTPTRGVKEDLSELTKTLTRQFWGVASFLAPPPESQNPDTPSPPETDFSASDRGWRSDSSDPAASLYADEAAAAAESPRIAGIRSDFAEIGGKFKSGISMLSNTMAVSEISKIASTFLPFGAEEEEEDEEEEEENFEAGTVGVTKEVLAFARNISMHPETWLDFPLFHEDEDSDDFEMSNAQHEHALAIERLAPRLAALRIELCPSHMSEGCFWKIYFVLLHSRLNKLDAELLSTPQIVEARAMLLQDLQNRTKPGSERPGRGTLYRKEDATSVPIEHEVVVPSRTAYGTGPSKTPSFGEPTSDPLVDVETEKHPVHLTEVKIIDKSVIDEQPPLQSKIKDFPSETSKVSIVEDEEDGDDWLEEDTGEMGSTGGAAIPLGHEEDVSFSDLEDDDDDDRGTLSSSKSLDANDSQTKDSRGWVQLNKGSGGSSKSGDSTSPESKESNDWLNVEHFDVE</sequence>
<accession>A0A8B7CDZ4</accession>
<feature type="compositionally biased region" description="Acidic residues" evidence="1">
    <location>
        <begin position="400"/>
        <end position="415"/>
    </location>
</feature>
<dbReference type="GeneID" id="103712287"/>
<name>A0A8B7CDZ4_PHODC</name>
<dbReference type="KEGG" id="pda:103712287"/>
<feature type="compositionally biased region" description="Basic and acidic residues" evidence="1">
    <location>
        <begin position="24"/>
        <end position="46"/>
    </location>
</feature>
<feature type="region of interest" description="Disordered" evidence="1">
    <location>
        <begin position="73"/>
        <end position="110"/>
    </location>
</feature>
<evidence type="ECO:0000256" key="1">
    <source>
        <dbReference type="SAM" id="MobiDB-lite"/>
    </source>
</evidence>
<dbReference type="PANTHER" id="PTHR31923">
    <property type="entry name" value="BSD DOMAIN-CONTAINING PROTEIN"/>
    <property type="match status" value="1"/>
</dbReference>
<dbReference type="PANTHER" id="PTHR31923:SF4">
    <property type="entry name" value="BSD DOMAIN-CONTAINING PROTEIN"/>
    <property type="match status" value="1"/>
</dbReference>
<protein>
    <submittedName>
        <fullName evidence="4">Uncharacterized protein LOC103712287 isoform X1</fullName>
    </submittedName>
</protein>
<feature type="compositionally biased region" description="Acidic residues" evidence="1">
    <location>
        <begin position="433"/>
        <end position="445"/>
    </location>
</feature>
<dbReference type="SMART" id="SM00751">
    <property type="entry name" value="BSD"/>
    <property type="match status" value="1"/>
</dbReference>
<dbReference type="Gene3D" id="1.10.3970.10">
    <property type="entry name" value="BSD domain"/>
    <property type="match status" value="1"/>
</dbReference>
<evidence type="ECO:0000313" key="4">
    <source>
        <dbReference type="RefSeq" id="XP_008796988.2"/>
    </source>
</evidence>
<dbReference type="OrthoDB" id="2021158at2759"/>
<dbReference type="InterPro" id="IPR005607">
    <property type="entry name" value="BSD_dom"/>
</dbReference>
<dbReference type="RefSeq" id="XP_008796988.2">
    <property type="nucleotide sequence ID" value="XM_008798766.4"/>
</dbReference>
<reference evidence="4" key="1">
    <citation type="submission" date="2025-08" db="UniProtKB">
        <authorList>
            <consortium name="RefSeq"/>
        </authorList>
    </citation>
    <scope>IDENTIFICATION</scope>
    <source>
        <tissue evidence="4">Young leaves</tissue>
    </source>
</reference>
<dbReference type="SUPFAM" id="SSF140383">
    <property type="entry name" value="BSD domain-like"/>
    <property type="match status" value="1"/>
</dbReference>
<feature type="region of interest" description="Disordered" evidence="1">
    <location>
        <begin position="383"/>
        <end position="504"/>
    </location>
</feature>
<evidence type="ECO:0000259" key="2">
    <source>
        <dbReference type="PROSITE" id="PS50858"/>
    </source>
</evidence>
<feature type="compositionally biased region" description="Basic and acidic residues" evidence="1">
    <location>
        <begin position="488"/>
        <end position="504"/>
    </location>
</feature>
<dbReference type="Proteomes" id="UP000228380">
    <property type="component" value="Unplaced"/>
</dbReference>
<dbReference type="InterPro" id="IPR035925">
    <property type="entry name" value="BSD_dom_sf"/>
</dbReference>
<evidence type="ECO:0000313" key="3">
    <source>
        <dbReference type="Proteomes" id="UP000228380"/>
    </source>
</evidence>